<dbReference type="InterPro" id="IPR011701">
    <property type="entry name" value="MFS"/>
</dbReference>
<feature type="transmembrane region" description="Helical" evidence="8">
    <location>
        <begin position="260"/>
        <end position="281"/>
    </location>
</feature>
<dbReference type="Proteomes" id="UP000636709">
    <property type="component" value="Unassembled WGS sequence"/>
</dbReference>
<feature type="transmembrane region" description="Helical" evidence="8">
    <location>
        <begin position="102"/>
        <end position="123"/>
    </location>
</feature>
<dbReference type="PANTHER" id="PTHR23505">
    <property type="entry name" value="SPINSTER"/>
    <property type="match status" value="1"/>
</dbReference>
<dbReference type="EMBL" id="JACEFO010001710">
    <property type="protein sequence ID" value="KAF8718385.1"/>
    <property type="molecule type" value="Genomic_DNA"/>
</dbReference>
<evidence type="ECO:0000256" key="1">
    <source>
        <dbReference type="ARBA" id="ARBA00004141"/>
    </source>
</evidence>
<dbReference type="InterPro" id="IPR036259">
    <property type="entry name" value="MFS_trans_sf"/>
</dbReference>
<evidence type="ECO:0000256" key="8">
    <source>
        <dbReference type="SAM" id="Phobius"/>
    </source>
</evidence>
<name>A0A835CAG5_9POAL</name>
<dbReference type="GO" id="GO:0016020">
    <property type="term" value="C:membrane"/>
    <property type="evidence" value="ECO:0007669"/>
    <property type="project" value="UniProtKB-SubCell"/>
</dbReference>
<feature type="signal peptide" evidence="9">
    <location>
        <begin position="1"/>
        <end position="26"/>
    </location>
</feature>
<dbReference type="InterPro" id="IPR020846">
    <property type="entry name" value="MFS_dom"/>
</dbReference>
<dbReference type="Pfam" id="PF07690">
    <property type="entry name" value="MFS_1"/>
    <property type="match status" value="1"/>
</dbReference>
<evidence type="ECO:0000259" key="10">
    <source>
        <dbReference type="PROSITE" id="PS50850"/>
    </source>
</evidence>
<keyword evidence="5 8" id="KW-0472">Membrane</keyword>
<evidence type="ECO:0000256" key="2">
    <source>
        <dbReference type="ARBA" id="ARBA00022448"/>
    </source>
</evidence>
<comment type="similarity">
    <text evidence="6">Belongs to the major facilitator superfamily. Spinster (TC 2.A.1.49) family.</text>
</comment>
<evidence type="ECO:0000313" key="12">
    <source>
        <dbReference type="Proteomes" id="UP000636709"/>
    </source>
</evidence>
<dbReference type="AlphaFoldDB" id="A0A835CAG5"/>
<proteinExistence type="inferred from homology"/>
<gene>
    <name evidence="11" type="ORF">HU200_025367</name>
</gene>
<dbReference type="GO" id="GO:0022857">
    <property type="term" value="F:transmembrane transporter activity"/>
    <property type="evidence" value="ECO:0007669"/>
    <property type="project" value="InterPro"/>
</dbReference>
<feature type="transmembrane region" description="Helical" evidence="8">
    <location>
        <begin position="135"/>
        <end position="158"/>
    </location>
</feature>
<feature type="transmembrane region" description="Helical" evidence="8">
    <location>
        <begin position="320"/>
        <end position="338"/>
    </location>
</feature>
<reference evidence="11" key="1">
    <citation type="submission" date="2020-07" db="EMBL/GenBank/DDBJ databases">
        <title>Genome sequence and genetic diversity analysis of an under-domesticated orphan crop, white fonio (Digitaria exilis).</title>
        <authorList>
            <person name="Bennetzen J.L."/>
            <person name="Chen S."/>
            <person name="Ma X."/>
            <person name="Wang X."/>
            <person name="Yssel A.E.J."/>
            <person name="Chaluvadi S.R."/>
            <person name="Johnson M."/>
            <person name="Gangashetty P."/>
            <person name="Hamidou F."/>
            <person name="Sanogo M.D."/>
            <person name="Zwaenepoel A."/>
            <person name="Wallace J."/>
            <person name="Van De Peer Y."/>
            <person name="Van Deynze A."/>
        </authorList>
    </citation>
    <scope>NUCLEOTIDE SEQUENCE</scope>
    <source>
        <tissue evidence="11">Leaves</tissue>
    </source>
</reference>
<keyword evidence="3 8" id="KW-0812">Transmembrane</keyword>
<feature type="transmembrane region" description="Helical" evidence="8">
    <location>
        <begin position="359"/>
        <end position="382"/>
    </location>
</feature>
<sequence length="483" mass="51114">MAERRRRWRWSLVVVSTAALLERADEALLPAVYREVGAALGASPTTLGYLTLCRSLVQAVCYPLAMYAAARYDRARVVAVGAILWAAATLLVGVSGSVLQMALARGSNGVGLALAVPAIYSLVADYSSDATRGSAFGWVLMAQTVGYIVGTCIGLLLAPKSFLGVPGWRLAFFVVALLSVAIAALVWAFASDPRPSVRKDAAARTATLADLLREAKDVARVPTFGITVVQGTIGSIQWSAFSFFAMLMELIGFTHLQTSVVTGVSSLANLLGMVCAGHVGDKMAQRFPRAGRIAVGQVLTAATIPLAAVLLLAFPNDPSFWGAYAVACFAFAFVVCWYPVSTNNPIFAEIVPEKARTTVYALGMFIGSVFSSFGSPLVGILAERVFGYQSDRTPGKSAEADRKNATALSKAMCSEIAVPIGICCLMYTALYWTYPKDKQRAQMAALHDQDGDGEASVVDDASAAHGSDHHPLLPGTEPGNNKV</sequence>
<evidence type="ECO:0000256" key="9">
    <source>
        <dbReference type="SAM" id="SignalP"/>
    </source>
</evidence>
<dbReference type="PROSITE" id="PS50850">
    <property type="entry name" value="MFS"/>
    <property type="match status" value="1"/>
</dbReference>
<evidence type="ECO:0000256" key="4">
    <source>
        <dbReference type="ARBA" id="ARBA00022989"/>
    </source>
</evidence>
<dbReference type="Gramene" id="Dexi9B01G0041620.1">
    <property type="protein sequence ID" value="Dexi9B01G0041620.1:cds"/>
    <property type="gene ID" value="Dexi9B01G0041620"/>
</dbReference>
<feature type="transmembrane region" description="Helical" evidence="8">
    <location>
        <begin position="223"/>
        <end position="248"/>
    </location>
</feature>
<feature type="transmembrane region" description="Helical" evidence="8">
    <location>
        <begin position="416"/>
        <end position="434"/>
    </location>
</feature>
<dbReference type="PANTHER" id="PTHR23505:SF59">
    <property type="entry name" value="MAJOR FACILITATOR SUPERFAMILY PROTEIN"/>
    <property type="match status" value="1"/>
</dbReference>
<evidence type="ECO:0000256" key="6">
    <source>
        <dbReference type="ARBA" id="ARBA00024338"/>
    </source>
</evidence>
<dbReference type="Gene3D" id="1.20.1250.20">
    <property type="entry name" value="MFS general substrate transporter like domains"/>
    <property type="match status" value="1"/>
</dbReference>
<feature type="chain" id="PRO_5032866703" description="Major facilitator superfamily (MFS) profile domain-containing protein" evidence="9">
    <location>
        <begin position="27"/>
        <end position="483"/>
    </location>
</feature>
<feature type="transmembrane region" description="Helical" evidence="8">
    <location>
        <begin position="77"/>
        <end position="96"/>
    </location>
</feature>
<organism evidence="11 12">
    <name type="scientific">Digitaria exilis</name>
    <dbReference type="NCBI Taxonomy" id="1010633"/>
    <lineage>
        <taxon>Eukaryota</taxon>
        <taxon>Viridiplantae</taxon>
        <taxon>Streptophyta</taxon>
        <taxon>Embryophyta</taxon>
        <taxon>Tracheophyta</taxon>
        <taxon>Spermatophyta</taxon>
        <taxon>Magnoliopsida</taxon>
        <taxon>Liliopsida</taxon>
        <taxon>Poales</taxon>
        <taxon>Poaceae</taxon>
        <taxon>PACMAD clade</taxon>
        <taxon>Panicoideae</taxon>
        <taxon>Panicodae</taxon>
        <taxon>Paniceae</taxon>
        <taxon>Anthephorinae</taxon>
        <taxon>Digitaria</taxon>
    </lineage>
</organism>
<keyword evidence="4 8" id="KW-1133">Transmembrane helix</keyword>
<evidence type="ECO:0000256" key="3">
    <source>
        <dbReference type="ARBA" id="ARBA00022692"/>
    </source>
</evidence>
<accession>A0A835CAG5</accession>
<dbReference type="CDD" id="cd17328">
    <property type="entry name" value="MFS_spinster_like"/>
    <property type="match status" value="1"/>
</dbReference>
<feature type="transmembrane region" description="Helical" evidence="8">
    <location>
        <begin position="170"/>
        <end position="190"/>
    </location>
</feature>
<comment type="caution">
    <text evidence="11">The sequence shown here is derived from an EMBL/GenBank/DDBJ whole genome shotgun (WGS) entry which is preliminary data.</text>
</comment>
<protein>
    <recommendedName>
        <fullName evidence="10">Major facilitator superfamily (MFS) profile domain-containing protein</fullName>
    </recommendedName>
</protein>
<feature type="region of interest" description="Disordered" evidence="7">
    <location>
        <begin position="445"/>
        <end position="483"/>
    </location>
</feature>
<keyword evidence="2" id="KW-0813">Transport</keyword>
<dbReference type="OrthoDB" id="440755at2759"/>
<evidence type="ECO:0000256" key="5">
    <source>
        <dbReference type="ARBA" id="ARBA00023136"/>
    </source>
</evidence>
<comment type="subcellular location">
    <subcellularLocation>
        <location evidence="1">Membrane</location>
        <topology evidence="1">Multi-pass membrane protein</topology>
    </subcellularLocation>
</comment>
<feature type="domain" description="Major facilitator superfamily (MFS) profile" evidence="10">
    <location>
        <begin position="11"/>
        <end position="439"/>
    </location>
</feature>
<dbReference type="SUPFAM" id="SSF103473">
    <property type="entry name" value="MFS general substrate transporter"/>
    <property type="match status" value="1"/>
</dbReference>
<evidence type="ECO:0000256" key="7">
    <source>
        <dbReference type="SAM" id="MobiDB-lite"/>
    </source>
</evidence>
<dbReference type="InterPro" id="IPR044770">
    <property type="entry name" value="MFS_spinster-like"/>
</dbReference>
<feature type="transmembrane region" description="Helical" evidence="8">
    <location>
        <begin position="293"/>
        <end position="314"/>
    </location>
</feature>
<keyword evidence="9" id="KW-0732">Signal</keyword>
<keyword evidence="12" id="KW-1185">Reference proteome</keyword>
<evidence type="ECO:0000313" key="11">
    <source>
        <dbReference type="EMBL" id="KAF8718385.1"/>
    </source>
</evidence>